<dbReference type="EMBL" id="BGPR01000669">
    <property type="protein sequence ID" value="GBM30835.1"/>
    <property type="molecule type" value="Genomic_DNA"/>
</dbReference>
<gene>
    <name evidence="1" type="ORF">AVEN_52626_1</name>
</gene>
<protein>
    <submittedName>
        <fullName evidence="1">Uncharacterized protein</fullName>
    </submittedName>
</protein>
<dbReference type="OrthoDB" id="6469072at2759"/>
<name>A0A4Y2ESF3_ARAVE</name>
<accession>A0A4Y2ESF3</accession>
<organism evidence="1 2">
    <name type="scientific">Araneus ventricosus</name>
    <name type="common">Orbweaver spider</name>
    <name type="synonym">Epeira ventricosa</name>
    <dbReference type="NCBI Taxonomy" id="182803"/>
    <lineage>
        <taxon>Eukaryota</taxon>
        <taxon>Metazoa</taxon>
        <taxon>Ecdysozoa</taxon>
        <taxon>Arthropoda</taxon>
        <taxon>Chelicerata</taxon>
        <taxon>Arachnida</taxon>
        <taxon>Araneae</taxon>
        <taxon>Araneomorphae</taxon>
        <taxon>Entelegynae</taxon>
        <taxon>Araneoidea</taxon>
        <taxon>Araneidae</taxon>
        <taxon>Araneus</taxon>
    </lineage>
</organism>
<keyword evidence="2" id="KW-1185">Reference proteome</keyword>
<proteinExistence type="predicted"/>
<dbReference type="Proteomes" id="UP000499080">
    <property type="component" value="Unassembled WGS sequence"/>
</dbReference>
<sequence length="101" mass="11464">MSSDVLDGEAKVRIFADKLEKLYRIFSNITGKKAASKKQRDAFNDLKADILMLYVDAVSKMTSVQENGADEPNNIMEMFIGLKREFSSFRIDINTQVDHIS</sequence>
<reference evidence="1 2" key="1">
    <citation type="journal article" date="2019" name="Sci. Rep.">
        <title>Orb-weaving spider Araneus ventricosus genome elucidates the spidroin gene catalogue.</title>
        <authorList>
            <person name="Kono N."/>
            <person name="Nakamura H."/>
            <person name="Ohtoshi R."/>
            <person name="Moran D.A.P."/>
            <person name="Shinohara A."/>
            <person name="Yoshida Y."/>
            <person name="Fujiwara M."/>
            <person name="Mori M."/>
            <person name="Tomita M."/>
            <person name="Arakawa K."/>
        </authorList>
    </citation>
    <scope>NUCLEOTIDE SEQUENCE [LARGE SCALE GENOMIC DNA]</scope>
</reference>
<evidence type="ECO:0000313" key="2">
    <source>
        <dbReference type="Proteomes" id="UP000499080"/>
    </source>
</evidence>
<dbReference type="AlphaFoldDB" id="A0A4Y2ESF3"/>
<comment type="caution">
    <text evidence="1">The sequence shown here is derived from an EMBL/GenBank/DDBJ whole genome shotgun (WGS) entry which is preliminary data.</text>
</comment>
<evidence type="ECO:0000313" key="1">
    <source>
        <dbReference type="EMBL" id="GBM30835.1"/>
    </source>
</evidence>